<feature type="transmembrane region" description="Helical" evidence="1">
    <location>
        <begin position="20"/>
        <end position="41"/>
    </location>
</feature>
<reference evidence="2" key="1">
    <citation type="submission" date="2020-04" db="EMBL/GenBank/DDBJ databases">
        <authorList>
            <person name="Chiriac C."/>
            <person name="Salcher M."/>
            <person name="Ghai R."/>
            <person name="Kavagutti S V."/>
        </authorList>
    </citation>
    <scope>NUCLEOTIDE SEQUENCE</scope>
</reference>
<keyword evidence="1" id="KW-0472">Membrane</keyword>
<keyword evidence="1" id="KW-1133">Transmembrane helix</keyword>
<protein>
    <submittedName>
        <fullName evidence="2">Uncharacterized protein</fullName>
    </submittedName>
</protein>
<dbReference type="EMBL" id="LR796433">
    <property type="protein sequence ID" value="CAB4144470.1"/>
    <property type="molecule type" value="Genomic_DNA"/>
</dbReference>
<sequence length="99" mass="11087">MADKKINVSANPLPINFKEFSKNPVVATLFITLCGIGYLYLDVKTTFRDQAITQMAKVERLEQRVDAISDALRRCDSSLATSNTKLSTLEQLGKIEHIK</sequence>
<evidence type="ECO:0000313" key="2">
    <source>
        <dbReference type="EMBL" id="CAB4144470.1"/>
    </source>
</evidence>
<name>A0A6J5MH29_9CAUD</name>
<proteinExistence type="predicted"/>
<accession>A0A6J5MH29</accession>
<organism evidence="2">
    <name type="scientific">uncultured Caudovirales phage</name>
    <dbReference type="NCBI Taxonomy" id="2100421"/>
    <lineage>
        <taxon>Viruses</taxon>
        <taxon>Duplodnaviria</taxon>
        <taxon>Heunggongvirae</taxon>
        <taxon>Uroviricota</taxon>
        <taxon>Caudoviricetes</taxon>
        <taxon>Peduoviridae</taxon>
        <taxon>Maltschvirus</taxon>
        <taxon>Maltschvirus maltsch</taxon>
    </lineage>
</organism>
<evidence type="ECO:0000256" key="1">
    <source>
        <dbReference type="SAM" id="Phobius"/>
    </source>
</evidence>
<gene>
    <name evidence="2" type="ORF">UFOVP463_40</name>
</gene>
<keyword evidence="1" id="KW-0812">Transmembrane</keyword>